<proteinExistence type="predicted"/>
<evidence type="ECO:0000259" key="3">
    <source>
        <dbReference type="SMART" id="SM00922"/>
    </source>
</evidence>
<dbReference type="InterPro" id="IPR029017">
    <property type="entry name" value="Enolase-like_N"/>
</dbReference>
<gene>
    <name evidence="4" type="ORF">BRYFOR_05960</name>
</gene>
<dbReference type="EMBL" id="ACCL02000003">
    <property type="protein sequence ID" value="EET62296.1"/>
    <property type="molecule type" value="Genomic_DNA"/>
</dbReference>
<dbReference type="SMART" id="SM00922">
    <property type="entry name" value="MR_MLE"/>
    <property type="match status" value="1"/>
</dbReference>
<reference evidence="4" key="1">
    <citation type="submission" date="2009-07" db="EMBL/GenBank/DDBJ databases">
        <authorList>
            <person name="Weinstock G."/>
            <person name="Sodergren E."/>
            <person name="Clifton S."/>
            <person name="Fulton L."/>
            <person name="Fulton B."/>
            <person name="Courtney L."/>
            <person name="Fronick C."/>
            <person name="Harrison M."/>
            <person name="Strong C."/>
            <person name="Farmer C."/>
            <person name="Delahaunty K."/>
            <person name="Markovic C."/>
            <person name="Hall O."/>
            <person name="Minx P."/>
            <person name="Tomlinson C."/>
            <person name="Mitreva M."/>
            <person name="Nelson J."/>
            <person name="Hou S."/>
            <person name="Wollam A."/>
            <person name="Pepin K.H."/>
            <person name="Johnson M."/>
            <person name="Bhonagiri V."/>
            <person name="Nash W.E."/>
            <person name="Warren W."/>
            <person name="Chinwalla A."/>
            <person name="Mardis E.R."/>
            <person name="Wilson R.K."/>
        </authorList>
    </citation>
    <scope>NUCLEOTIDE SEQUENCE [LARGE SCALE GENOMIC DNA]</scope>
    <source>
        <strain evidence="4">DSM 14469</strain>
    </source>
</reference>
<dbReference type="SUPFAM" id="SSF54826">
    <property type="entry name" value="Enolase N-terminal domain-like"/>
    <property type="match status" value="1"/>
</dbReference>
<evidence type="ECO:0000256" key="2">
    <source>
        <dbReference type="ARBA" id="ARBA00023239"/>
    </source>
</evidence>
<dbReference type="RefSeq" id="WP_006860757.1">
    <property type="nucleotide sequence ID" value="NZ_ACCL02000003.1"/>
</dbReference>
<dbReference type="OrthoDB" id="9775391at2"/>
<protein>
    <submittedName>
        <fullName evidence="4">Mandelate racemase/muconate lactonizing enzyme, C-terminal domain protein</fullName>
    </submittedName>
</protein>
<keyword evidence="5" id="KW-1185">Reference proteome</keyword>
<evidence type="ECO:0000313" key="5">
    <source>
        <dbReference type="Proteomes" id="UP000005561"/>
    </source>
</evidence>
<dbReference type="Gene3D" id="3.20.20.120">
    <property type="entry name" value="Enolase-like C-terminal domain"/>
    <property type="match status" value="1"/>
</dbReference>
<dbReference type="InterPro" id="IPR036849">
    <property type="entry name" value="Enolase-like_C_sf"/>
</dbReference>
<keyword evidence="1" id="KW-0479">Metal-binding</keyword>
<comment type="caution">
    <text evidence="4">The sequence shown here is derived from an EMBL/GenBank/DDBJ whole genome shotgun (WGS) entry which is preliminary data.</text>
</comment>
<evidence type="ECO:0000256" key="1">
    <source>
        <dbReference type="ARBA" id="ARBA00022723"/>
    </source>
</evidence>
<keyword evidence="2" id="KW-0456">Lyase</keyword>
<dbReference type="eggNOG" id="COG4948">
    <property type="taxonomic scope" value="Bacteria"/>
</dbReference>
<dbReference type="Pfam" id="PF02746">
    <property type="entry name" value="MR_MLE_N"/>
    <property type="match status" value="1"/>
</dbReference>
<feature type="domain" description="Mandelate racemase/muconate lactonizing enzyme C-terminal" evidence="3">
    <location>
        <begin position="147"/>
        <end position="257"/>
    </location>
</feature>
<dbReference type="GO" id="GO:0046872">
    <property type="term" value="F:metal ion binding"/>
    <property type="evidence" value="ECO:0007669"/>
    <property type="project" value="UniProtKB-KW"/>
</dbReference>
<dbReference type="STRING" id="168384.SAMN05660368_01417"/>
<sequence length="395" mass="44699">MKIKDVFFYPVKIRSNAKGGVYWFLLKLVTDSGVEGWGEIIWNAYNPATLEKMVMDMAENYIIGADPFDMEKVFGKIFAIHSKLHTDLSSMGLISGFEIALWDIIGKETGQPVYNLMGGRVNDRIRTYTYLYEKEDRIFCEDFWQLPDACAKRAKEYADMGFTAVKLDPMAPYLDTYAVHMPSREAMLRAKRTIANIREAVGENVDIIIGTHGQFTAAGAIRVAKMLEEYDPLWFEEPTPPENQEILKKVSRATTIPIATGERLATRYEYVKLMTDKSCDIYQIDVAGVGGLREARYIAAMADAFHSQITTHFWAGPVNFAAQLQLDACCPNFLIQEAIETMGSFGGFDKVMKKPFVWEEGYIIPSGEPGLGIEIDQAKLEKYVVKDYDERNILI</sequence>
<dbReference type="Pfam" id="PF13378">
    <property type="entry name" value="MR_MLE_C"/>
    <property type="match status" value="1"/>
</dbReference>
<dbReference type="CDD" id="cd03316">
    <property type="entry name" value="MR_like"/>
    <property type="match status" value="1"/>
</dbReference>
<accession>C6LBG5</accession>
<dbReference type="SUPFAM" id="SSF51604">
    <property type="entry name" value="Enolase C-terminal domain-like"/>
    <property type="match status" value="1"/>
</dbReference>
<dbReference type="GO" id="GO:0016829">
    <property type="term" value="F:lyase activity"/>
    <property type="evidence" value="ECO:0007669"/>
    <property type="project" value="UniProtKB-KW"/>
</dbReference>
<name>C6LBG5_9FIRM</name>
<dbReference type="InterPro" id="IPR013342">
    <property type="entry name" value="Mandelate_racemase_C"/>
</dbReference>
<evidence type="ECO:0000313" key="4">
    <source>
        <dbReference type="EMBL" id="EET62296.1"/>
    </source>
</evidence>
<dbReference type="AlphaFoldDB" id="C6LBG5"/>
<dbReference type="InterPro" id="IPR013341">
    <property type="entry name" value="Mandelate_racemase_N_dom"/>
</dbReference>
<organism evidence="4 5">
    <name type="scientific">Marvinbryantia formatexigens DSM 14469</name>
    <dbReference type="NCBI Taxonomy" id="478749"/>
    <lineage>
        <taxon>Bacteria</taxon>
        <taxon>Bacillati</taxon>
        <taxon>Bacillota</taxon>
        <taxon>Clostridia</taxon>
        <taxon>Lachnospirales</taxon>
        <taxon>Lachnospiraceae</taxon>
        <taxon>Marvinbryantia</taxon>
    </lineage>
</organism>
<dbReference type="InterPro" id="IPR029065">
    <property type="entry name" value="Enolase_C-like"/>
</dbReference>
<dbReference type="Gene3D" id="3.30.390.10">
    <property type="entry name" value="Enolase-like, N-terminal domain"/>
    <property type="match status" value="1"/>
</dbReference>
<dbReference type="PANTHER" id="PTHR48080">
    <property type="entry name" value="D-GALACTONATE DEHYDRATASE-RELATED"/>
    <property type="match status" value="1"/>
</dbReference>
<dbReference type="Proteomes" id="UP000005561">
    <property type="component" value="Unassembled WGS sequence"/>
</dbReference>
<dbReference type="PANTHER" id="PTHR48080:SF2">
    <property type="entry name" value="D-GALACTONATE DEHYDRATASE"/>
    <property type="match status" value="1"/>
</dbReference>
<dbReference type="InterPro" id="IPR034593">
    <property type="entry name" value="DgoD-like"/>
</dbReference>